<dbReference type="AlphaFoldDB" id="A0A9X4SIK6"/>
<evidence type="ECO:0000256" key="9">
    <source>
        <dbReference type="ARBA" id="ARBA00022748"/>
    </source>
</evidence>
<comment type="similarity">
    <text evidence="3 12">Belongs to the CcmD/CycX/HelD family.</text>
</comment>
<evidence type="ECO:0000256" key="4">
    <source>
        <dbReference type="ARBA" id="ARBA00016461"/>
    </source>
</evidence>
<feature type="transmembrane region" description="Helical" evidence="12">
    <location>
        <begin position="15"/>
        <end position="35"/>
    </location>
</feature>
<evidence type="ECO:0000256" key="12">
    <source>
        <dbReference type="RuleBase" id="RU363101"/>
    </source>
</evidence>
<keyword evidence="11 12" id="KW-0472">Membrane</keyword>
<dbReference type="NCBIfam" id="TIGR03141">
    <property type="entry name" value="cytochro_ccmD"/>
    <property type="match status" value="1"/>
</dbReference>
<evidence type="ECO:0000256" key="6">
    <source>
        <dbReference type="ARBA" id="ARBA00022475"/>
    </source>
</evidence>
<dbReference type="Proteomes" id="UP001155500">
    <property type="component" value="Unassembled WGS sequence"/>
</dbReference>
<keyword evidence="7 12" id="KW-0997">Cell inner membrane</keyword>
<gene>
    <name evidence="13" type="ORF">A6A20_08990</name>
</gene>
<evidence type="ECO:0000256" key="2">
    <source>
        <dbReference type="ARBA" id="ARBA00004377"/>
    </source>
</evidence>
<reference evidence="13" key="1">
    <citation type="submission" date="2016-03" db="EMBL/GenBank/DDBJ databases">
        <title>Co-evolution between Pasteurellaceae and their hosts.</title>
        <authorList>
            <person name="Hansen M.J."/>
            <person name="Bojesen A.M."/>
            <person name="Planet P."/>
        </authorList>
    </citation>
    <scope>NUCLEOTIDE SEQUENCE</scope>
    <source>
        <strain evidence="13">146/S8/89</strain>
    </source>
</reference>
<dbReference type="InterPro" id="IPR007078">
    <property type="entry name" value="Haem_export_protD_CcmD"/>
</dbReference>
<evidence type="ECO:0000256" key="8">
    <source>
        <dbReference type="ARBA" id="ARBA00022692"/>
    </source>
</evidence>
<comment type="function">
    <text evidence="1 12">Required for the export of heme to the periplasm for the biogenesis of c-type cytochromes.</text>
</comment>
<keyword evidence="10 12" id="KW-1133">Transmembrane helix</keyword>
<evidence type="ECO:0000256" key="11">
    <source>
        <dbReference type="ARBA" id="ARBA00023136"/>
    </source>
</evidence>
<keyword evidence="8 12" id="KW-0812">Transmembrane</keyword>
<evidence type="ECO:0000256" key="7">
    <source>
        <dbReference type="ARBA" id="ARBA00022519"/>
    </source>
</evidence>
<dbReference type="GO" id="GO:0005886">
    <property type="term" value="C:plasma membrane"/>
    <property type="evidence" value="ECO:0007669"/>
    <property type="project" value="UniProtKB-SubCell"/>
</dbReference>
<keyword evidence="9 12" id="KW-0201">Cytochrome c-type biogenesis</keyword>
<protein>
    <recommendedName>
        <fullName evidence="4 12">Heme exporter protein D</fullName>
    </recommendedName>
</protein>
<dbReference type="InterPro" id="IPR052075">
    <property type="entry name" value="Heme_exporter_D"/>
</dbReference>
<accession>A0A9X4SIK6</accession>
<keyword evidence="5 12" id="KW-0813">Transport</keyword>
<evidence type="ECO:0000256" key="5">
    <source>
        <dbReference type="ARBA" id="ARBA00022448"/>
    </source>
</evidence>
<evidence type="ECO:0000256" key="3">
    <source>
        <dbReference type="ARBA" id="ARBA00008741"/>
    </source>
</evidence>
<dbReference type="EMBL" id="LWID01000001">
    <property type="protein sequence ID" value="MDG6895755.1"/>
    <property type="molecule type" value="Genomic_DNA"/>
</dbReference>
<dbReference type="RefSeq" id="WP_279573126.1">
    <property type="nucleotide sequence ID" value="NZ_LWID01000001.1"/>
</dbReference>
<organism evidence="13 14">
    <name type="scientific">Volucribacter amazonae</name>
    <dbReference type="NCBI Taxonomy" id="256731"/>
    <lineage>
        <taxon>Bacteria</taxon>
        <taxon>Pseudomonadati</taxon>
        <taxon>Pseudomonadota</taxon>
        <taxon>Gammaproteobacteria</taxon>
        <taxon>Pasteurellales</taxon>
        <taxon>Pasteurellaceae</taxon>
        <taxon>Volucribacter</taxon>
    </lineage>
</organism>
<dbReference type="GO" id="GO:0015886">
    <property type="term" value="P:heme transport"/>
    <property type="evidence" value="ECO:0007669"/>
    <property type="project" value="InterPro"/>
</dbReference>
<evidence type="ECO:0000313" key="13">
    <source>
        <dbReference type="EMBL" id="MDG6895755.1"/>
    </source>
</evidence>
<dbReference type="GO" id="GO:1903607">
    <property type="term" value="P:cytochrome c biosynthetic process"/>
    <property type="evidence" value="ECO:0007669"/>
    <property type="project" value="TreeGrafter"/>
</dbReference>
<evidence type="ECO:0000256" key="10">
    <source>
        <dbReference type="ARBA" id="ARBA00022989"/>
    </source>
</evidence>
<dbReference type="PANTHER" id="PTHR37531">
    <property type="entry name" value="HEME EXPORTER PROTEIN D"/>
    <property type="match status" value="1"/>
</dbReference>
<keyword evidence="14" id="KW-1185">Reference proteome</keyword>
<comment type="caution">
    <text evidence="13">The sequence shown here is derived from an EMBL/GenBank/DDBJ whole genome shotgun (WGS) entry which is preliminary data.</text>
</comment>
<proteinExistence type="inferred from homology"/>
<name>A0A9X4SIK6_9PAST</name>
<dbReference type="GO" id="GO:0017004">
    <property type="term" value="P:cytochrome complex assembly"/>
    <property type="evidence" value="ECO:0007669"/>
    <property type="project" value="UniProtKB-KW"/>
</dbReference>
<comment type="subcellular location">
    <subcellularLocation>
        <location evidence="2 12">Cell inner membrane</location>
        <topology evidence="2 12">Single-pass membrane protein</topology>
    </subcellularLocation>
</comment>
<dbReference type="PANTHER" id="PTHR37531:SF1">
    <property type="entry name" value="HEME EXPORTER PROTEIN D"/>
    <property type="match status" value="1"/>
</dbReference>
<keyword evidence="6 12" id="KW-1003">Cell membrane</keyword>
<evidence type="ECO:0000256" key="1">
    <source>
        <dbReference type="ARBA" id="ARBA00002442"/>
    </source>
</evidence>
<dbReference type="Pfam" id="PF04995">
    <property type="entry name" value="CcmD"/>
    <property type="match status" value="1"/>
</dbReference>
<sequence length="69" mass="8026">MFFSSWSDFLNMGGYGFYVWLSYGICFVTILVLFAQSLAGKRKVFAEIQRQQQREQRLQQAQQSGGHQL</sequence>
<evidence type="ECO:0000313" key="14">
    <source>
        <dbReference type="Proteomes" id="UP001155500"/>
    </source>
</evidence>